<dbReference type="GO" id="GO:0004525">
    <property type="term" value="F:ribonuclease III activity"/>
    <property type="evidence" value="ECO:0007669"/>
    <property type="project" value="InterPro"/>
</dbReference>
<feature type="active site" evidence="4">
    <location>
        <position position="23"/>
    </location>
</feature>
<accession>A0A150LMS3</accession>
<reference evidence="7 9" key="2">
    <citation type="submission" date="2018-03" db="EMBL/GenBank/DDBJ databases">
        <authorList>
            <person name="Keele B.F."/>
        </authorList>
    </citation>
    <scope>NUCLEOTIDE SEQUENCE [LARGE SCALE GENOMIC DNA]</scope>
    <source>
        <strain evidence="7">ZCTH4_d</strain>
    </source>
</reference>
<dbReference type="HAMAP" id="MF_01468">
    <property type="entry name" value="RNase_Mini_III"/>
    <property type="match status" value="1"/>
</dbReference>
<dbReference type="Proteomes" id="UP000075683">
    <property type="component" value="Unassembled WGS sequence"/>
</dbReference>
<evidence type="ECO:0000313" key="7">
    <source>
        <dbReference type="EMBL" id="REJ31474.1"/>
    </source>
</evidence>
<keyword evidence="1 4" id="KW-0540">Nuclease</keyword>
<keyword evidence="4" id="KW-0699">rRNA-binding</keyword>
<dbReference type="RefSeq" id="WP_020155370.1">
    <property type="nucleotide sequence ID" value="NZ_LQYT01000079.1"/>
</dbReference>
<reference evidence="6 8" key="1">
    <citation type="submission" date="2016-01" db="EMBL/GenBank/DDBJ databases">
        <title>Draft Genome Sequences of Seven Thermophilic Sporeformers Isolated from Foods.</title>
        <authorList>
            <person name="Berendsen E.M."/>
            <person name="Wells-Bennik M.H."/>
            <person name="Krawcyk A.O."/>
            <person name="De Jong A."/>
            <person name="Holsappel S."/>
            <person name="Eijlander R.T."/>
            <person name="Kuipers O.P."/>
        </authorList>
    </citation>
    <scope>NUCLEOTIDE SEQUENCE [LARGE SCALE GENOMIC DNA]</scope>
    <source>
        <strain evidence="6 8">B4135</strain>
    </source>
</reference>
<dbReference type="EC" id="3.1.26.-" evidence="4"/>
<dbReference type="AlphaFoldDB" id="A0A150LMS3"/>
<dbReference type="Gene3D" id="1.10.1520.10">
    <property type="entry name" value="Ribonuclease III domain"/>
    <property type="match status" value="1"/>
</dbReference>
<keyword evidence="4" id="KW-0460">Magnesium</keyword>
<name>A0A150LMS3_9BACI</name>
<dbReference type="InterPro" id="IPR000999">
    <property type="entry name" value="RNase_III_dom"/>
</dbReference>
<evidence type="ECO:0000313" key="8">
    <source>
        <dbReference type="Proteomes" id="UP000075683"/>
    </source>
</evidence>
<evidence type="ECO:0000256" key="1">
    <source>
        <dbReference type="ARBA" id="ARBA00022722"/>
    </source>
</evidence>
<comment type="caution">
    <text evidence="6">The sequence shown here is derived from an EMBL/GenBank/DDBJ whole genome shotgun (WGS) entry which is preliminary data.</text>
</comment>
<evidence type="ECO:0000256" key="4">
    <source>
        <dbReference type="HAMAP-Rule" id="MF_01468"/>
    </source>
</evidence>
<dbReference type="PANTHER" id="PTHR34276:SF1">
    <property type="entry name" value="MINI-RIBONUCLEASE 3"/>
    <property type="match status" value="1"/>
</dbReference>
<dbReference type="SMART" id="SM00535">
    <property type="entry name" value="RIBOc"/>
    <property type="match status" value="1"/>
</dbReference>
<dbReference type="Pfam" id="PF00636">
    <property type="entry name" value="Ribonuclease_3"/>
    <property type="match status" value="1"/>
</dbReference>
<dbReference type="Proteomes" id="UP000257014">
    <property type="component" value="Unassembled WGS sequence"/>
</dbReference>
<keyword evidence="3 4" id="KW-0378">Hydrolase</keyword>
<keyword evidence="4" id="KW-0963">Cytoplasm</keyword>
<keyword evidence="4" id="KW-0698">rRNA processing</keyword>
<dbReference type="OrthoDB" id="46571at2"/>
<comment type="similarity">
    <text evidence="4">Belongs to the MrnC RNase family.</text>
</comment>
<comment type="subunit">
    <text evidence="4">Homodimer.</text>
</comment>
<dbReference type="InterPro" id="IPR036389">
    <property type="entry name" value="RNase_III_sf"/>
</dbReference>
<evidence type="ECO:0000256" key="3">
    <source>
        <dbReference type="ARBA" id="ARBA00022801"/>
    </source>
</evidence>
<keyword evidence="4" id="KW-0694">RNA-binding</keyword>
<dbReference type="EMBL" id="QEWE01000004">
    <property type="protein sequence ID" value="REJ31474.1"/>
    <property type="molecule type" value="Genomic_DNA"/>
</dbReference>
<protein>
    <recommendedName>
        <fullName evidence="4">Mini-ribonuclease 3</fullName>
        <shortName evidence="4">Mini-3</shortName>
        <shortName evidence="4">Mini-RNase 3</shortName>
        <ecNumber evidence="4">3.1.26.-</ecNumber>
    </recommendedName>
    <alternativeName>
        <fullName evidence="4">Mini-RNase III</fullName>
        <shortName evidence="4">Mini-III</shortName>
    </alternativeName>
</protein>
<evidence type="ECO:0000313" key="9">
    <source>
        <dbReference type="Proteomes" id="UP000257014"/>
    </source>
</evidence>
<dbReference type="InterPro" id="IPR008226">
    <property type="entry name" value="Mini3_fam"/>
</dbReference>
<keyword evidence="4" id="KW-0690">Ribosome biogenesis</keyword>
<dbReference type="GO" id="GO:0005737">
    <property type="term" value="C:cytoplasm"/>
    <property type="evidence" value="ECO:0007669"/>
    <property type="project" value="UniProtKB-SubCell"/>
</dbReference>
<evidence type="ECO:0000313" key="6">
    <source>
        <dbReference type="EMBL" id="KYD13651.1"/>
    </source>
</evidence>
<feature type="domain" description="RNase III" evidence="5">
    <location>
        <begin position="2"/>
        <end position="133"/>
    </location>
</feature>
<dbReference type="PIRSF" id="PIRSF005520">
    <property type="entry name" value="UCP005520"/>
    <property type="match status" value="1"/>
</dbReference>
<proteinExistence type="inferred from homology"/>
<evidence type="ECO:0000256" key="2">
    <source>
        <dbReference type="ARBA" id="ARBA00022759"/>
    </source>
</evidence>
<evidence type="ECO:0000259" key="5">
    <source>
        <dbReference type="SMART" id="SM00535"/>
    </source>
</evidence>
<gene>
    <name evidence="4" type="primary">mrnC</name>
    <name evidence="6" type="ORF">B4135_2890</name>
    <name evidence="7" type="ORF">C6P37_00675</name>
</gene>
<comment type="function">
    <text evidence="4">Involved in correct processing of both the 5' and 3' ends of 23S rRNA precursor. Processes 30S rRNA precursor transcript even in absence of ribonuclease 3 (Rnc); Rnc processes 30S rRNA into smaller rRNA precursors.</text>
</comment>
<dbReference type="PANTHER" id="PTHR34276">
    <property type="entry name" value="MINI-RIBONUCLEASE 3"/>
    <property type="match status" value="1"/>
</dbReference>
<comment type="cofactor">
    <cofactor evidence="4">
        <name>Mg(2+)</name>
        <dbReference type="ChEBI" id="CHEBI:18420"/>
    </cofactor>
</comment>
<dbReference type="EMBL" id="LQYT01000079">
    <property type="protein sequence ID" value="KYD13651.1"/>
    <property type="molecule type" value="Genomic_DNA"/>
</dbReference>
<keyword evidence="2 4" id="KW-0255">Endonuclease</keyword>
<comment type="subcellular location">
    <subcellularLocation>
        <location evidence="4">Cytoplasm</location>
    </subcellularLocation>
</comment>
<organism evidence="6 8">
    <name type="scientific">Caldibacillus debilis</name>
    <dbReference type="NCBI Taxonomy" id="301148"/>
    <lineage>
        <taxon>Bacteria</taxon>
        <taxon>Bacillati</taxon>
        <taxon>Bacillota</taxon>
        <taxon>Bacilli</taxon>
        <taxon>Bacillales</taxon>
        <taxon>Bacillaceae</taxon>
        <taxon>Caldibacillus</taxon>
    </lineage>
</organism>
<dbReference type="SUPFAM" id="SSF69065">
    <property type="entry name" value="RNase III domain-like"/>
    <property type="match status" value="1"/>
</dbReference>
<sequence>MRTSERAVDAKYLNSLALAYMGDAVFEIYVRHHLLQKGIVKPNLLQKEAVKYVSAKAQSQAVRQFLEQDLLTEEERDIVRRGRNAKSHTVPKNVDYYTYRQSTGFEALLGYHYLEGNFRRLEELVRRAFSIMES</sequence>
<dbReference type="GO" id="GO:0006364">
    <property type="term" value="P:rRNA processing"/>
    <property type="evidence" value="ECO:0007669"/>
    <property type="project" value="UniProtKB-UniRule"/>
</dbReference>
<dbReference type="STRING" id="301148.B4135_2890"/>
<dbReference type="GO" id="GO:0019843">
    <property type="term" value="F:rRNA binding"/>
    <property type="evidence" value="ECO:0007669"/>
    <property type="project" value="UniProtKB-UniRule"/>
</dbReference>
<dbReference type="PATRIC" id="fig|301148.3.peg.481"/>